<keyword evidence="3" id="KW-1185">Reference proteome</keyword>
<gene>
    <name evidence="2" type="ORF">HID58_006575</name>
</gene>
<dbReference type="Gene3D" id="2.40.50.140">
    <property type="entry name" value="Nucleic acid-binding proteins"/>
    <property type="match status" value="1"/>
</dbReference>
<sequence>DATVCVRAELFHKRLKAGVVQPKVMVATNINPMFVGVLPLQLIFILTMRLSSKLENDSTSGNQYRGVKKLEPVLLGEINNYVLNSPLNVPRSSNEEYPLSLAQHILMSGCWGCQYRVEMLVESGEDTDVFVAFDSVMSNLTGVRAAEVANPMGQGEQDPIGYQLPQFLQDIVGNTYIFHLKLTEFNFSGNHKSFTVARIFDPNDRIPGLSFAPHFHVGGSSGVNPSEGGEELKELHAPEETIASSEQQETISENVHDNKPGSPEGNPPKKARNA</sequence>
<accession>A0ABQ8EBW3</accession>
<organism evidence="2 3">
    <name type="scientific">Brassica napus</name>
    <name type="common">Rape</name>
    <dbReference type="NCBI Taxonomy" id="3708"/>
    <lineage>
        <taxon>Eukaryota</taxon>
        <taxon>Viridiplantae</taxon>
        <taxon>Streptophyta</taxon>
        <taxon>Embryophyta</taxon>
        <taxon>Tracheophyta</taxon>
        <taxon>Spermatophyta</taxon>
        <taxon>Magnoliopsida</taxon>
        <taxon>eudicotyledons</taxon>
        <taxon>Gunneridae</taxon>
        <taxon>Pentapetalae</taxon>
        <taxon>rosids</taxon>
        <taxon>malvids</taxon>
        <taxon>Brassicales</taxon>
        <taxon>Brassicaceae</taxon>
        <taxon>Brassiceae</taxon>
        <taxon>Brassica</taxon>
    </lineage>
</organism>
<name>A0ABQ8EBW3_BRANA</name>
<protein>
    <submittedName>
        <fullName evidence="2">Uncharacterized protein</fullName>
    </submittedName>
</protein>
<dbReference type="EMBL" id="JAGKQM010000002">
    <property type="protein sequence ID" value="KAH0939114.1"/>
    <property type="molecule type" value="Genomic_DNA"/>
</dbReference>
<evidence type="ECO:0000313" key="2">
    <source>
        <dbReference type="EMBL" id="KAH0939114.1"/>
    </source>
</evidence>
<dbReference type="InterPro" id="IPR012340">
    <property type="entry name" value="NA-bd_OB-fold"/>
</dbReference>
<feature type="compositionally biased region" description="Polar residues" evidence="1">
    <location>
        <begin position="242"/>
        <end position="253"/>
    </location>
</feature>
<evidence type="ECO:0000313" key="3">
    <source>
        <dbReference type="Proteomes" id="UP000824890"/>
    </source>
</evidence>
<feature type="non-terminal residue" evidence="2">
    <location>
        <position position="1"/>
    </location>
</feature>
<feature type="compositionally biased region" description="Basic and acidic residues" evidence="1">
    <location>
        <begin position="230"/>
        <end position="239"/>
    </location>
</feature>
<reference evidence="2 3" key="1">
    <citation type="submission" date="2021-05" db="EMBL/GenBank/DDBJ databases">
        <title>Genome Assembly of Synthetic Allotetraploid Brassica napus Reveals Homoeologous Exchanges between Subgenomes.</title>
        <authorList>
            <person name="Davis J.T."/>
        </authorList>
    </citation>
    <scope>NUCLEOTIDE SEQUENCE [LARGE SCALE GENOMIC DNA]</scope>
    <source>
        <strain evidence="3">cv. Da-Ae</strain>
        <tissue evidence="2">Seedling</tissue>
    </source>
</reference>
<comment type="caution">
    <text evidence="2">The sequence shown here is derived from an EMBL/GenBank/DDBJ whole genome shotgun (WGS) entry which is preliminary data.</text>
</comment>
<dbReference type="Proteomes" id="UP000824890">
    <property type="component" value="Unassembled WGS sequence"/>
</dbReference>
<proteinExistence type="predicted"/>
<evidence type="ECO:0000256" key="1">
    <source>
        <dbReference type="SAM" id="MobiDB-lite"/>
    </source>
</evidence>
<feature type="region of interest" description="Disordered" evidence="1">
    <location>
        <begin position="220"/>
        <end position="274"/>
    </location>
</feature>